<protein>
    <recommendedName>
        <fullName evidence="10">Lysylphosphatidylglycerol synthase TM region</fullName>
    </recommendedName>
</protein>
<evidence type="ECO:0000256" key="3">
    <source>
        <dbReference type="ARBA" id="ARBA00022692"/>
    </source>
</evidence>
<keyword evidence="4 7" id="KW-1133">Transmembrane helix</keyword>
<evidence type="ECO:0000256" key="4">
    <source>
        <dbReference type="ARBA" id="ARBA00022989"/>
    </source>
</evidence>
<evidence type="ECO:0000313" key="9">
    <source>
        <dbReference type="Proteomes" id="UP000033900"/>
    </source>
</evidence>
<sequence length="356" mass="37604">MNSSAPESSDGLTGDSPEPSDANGSETSVASATSRSTRTILINVVRTVLVVVVVVAAVWQLWNNWADVAHTISGLQWHRTLLSLVAVVVGIACSTMSWQLLLDDLGKPIGVGRGAQIFLVGQLGKYLPGSIWAYVLQIELGRKAGLARARVFAATLFSVIIAVVAALIAGALAIPVLVEQDSRLGWLPWLYLTLPVALVFLIPAVLTRIVRFGFQILRRPRPDHPVTLSVVLRSLGFALGSYVAFGIHLWLLADTREGLTISPLALCIGTMGIAMLAGLVFFLLPSGVGAREFVIIAALTPFVGPGAATAYAAVSRVMFIVADLATAGSAAGLAVLSRRRRGEYQGDAGIAPEHLL</sequence>
<evidence type="ECO:0000256" key="1">
    <source>
        <dbReference type="ARBA" id="ARBA00004651"/>
    </source>
</evidence>
<feature type="transmembrane region" description="Helical" evidence="7">
    <location>
        <begin position="82"/>
        <end position="102"/>
    </location>
</feature>
<feature type="transmembrane region" description="Helical" evidence="7">
    <location>
        <begin position="189"/>
        <end position="210"/>
    </location>
</feature>
<evidence type="ECO:0000256" key="6">
    <source>
        <dbReference type="SAM" id="MobiDB-lite"/>
    </source>
</evidence>
<proteinExistence type="predicted"/>
<accession>A0A0M2HJF2</accession>
<feature type="transmembrane region" description="Helical" evidence="7">
    <location>
        <begin position="263"/>
        <end position="284"/>
    </location>
</feature>
<evidence type="ECO:0000256" key="5">
    <source>
        <dbReference type="ARBA" id="ARBA00023136"/>
    </source>
</evidence>
<keyword evidence="3 7" id="KW-0812">Transmembrane</keyword>
<keyword evidence="9" id="KW-1185">Reference proteome</keyword>
<evidence type="ECO:0008006" key="10">
    <source>
        <dbReference type="Google" id="ProtNLM"/>
    </source>
</evidence>
<comment type="caution">
    <text evidence="8">The sequence shown here is derived from an EMBL/GenBank/DDBJ whole genome shotgun (WGS) entry which is preliminary data.</text>
</comment>
<feature type="region of interest" description="Disordered" evidence="6">
    <location>
        <begin position="1"/>
        <end position="30"/>
    </location>
</feature>
<dbReference type="STRING" id="273678.RS84_03512"/>
<keyword evidence="5 7" id="KW-0472">Membrane</keyword>
<reference evidence="8 9" key="1">
    <citation type="submission" date="2015-02" db="EMBL/GenBank/DDBJ databases">
        <title>Draft genome sequences of ten Microbacterium spp. with emphasis on heavy metal contaminated environments.</title>
        <authorList>
            <person name="Corretto E."/>
        </authorList>
    </citation>
    <scope>NUCLEOTIDE SEQUENCE [LARGE SCALE GENOMIC DNA]</scope>
    <source>
        <strain evidence="8 9">SA35</strain>
    </source>
</reference>
<feature type="transmembrane region" description="Helical" evidence="7">
    <location>
        <begin position="317"/>
        <end position="336"/>
    </location>
</feature>
<feature type="transmembrane region" description="Helical" evidence="7">
    <location>
        <begin position="40"/>
        <end position="62"/>
    </location>
</feature>
<dbReference type="PATRIC" id="fig|273678.4.peg.3507"/>
<evidence type="ECO:0000256" key="2">
    <source>
        <dbReference type="ARBA" id="ARBA00022475"/>
    </source>
</evidence>
<name>A0A0M2HJF2_9MICO</name>
<dbReference type="Proteomes" id="UP000033900">
    <property type="component" value="Unassembled WGS sequence"/>
</dbReference>
<dbReference type="Pfam" id="PF03706">
    <property type="entry name" value="LPG_synthase_TM"/>
    <property type="match status" value="1"/>
</dbReference>
<feature type="compositionally biased region" description="Polar residues" evidence="6">
    <location>
        <begin position="1"/>
        <end position="11"/>
    </location>
</feature>
<feature type="transmembrane region" description="Helical" evidence="7">
    <location>
        <begin position="151"/>
        <end position="177"/>
    </location>
</feature>
<dbReference type="EMBL" id="JYJB01000010">
    <property type="protein sequence ID" value="KJL46870.1"/>
    <property type="molecule type" value="Genomic_DNA"/>
</dbReference>
<evidence type="ECO:0000313" key="8">
    <source>
        <dbReference type="EMBL" id="KJL46870.1"/>
    </source>
</evidence>
<keyword evidence="2" id="KW-1003">Cell membrane</keyword>
<dbReference type="InterPro" id="IPR022791">
    <property type="entry name" value="L-PG_synthase/AglD"/>
</dbReference>
<dbReference type="OrthoDB" id="6057470at2"/>
<feature type="transmembrane region" description="Helical" evidence="7">
    <location>
        <begin position="293"/>
        <end position="311"/>
    </location>
</feature>
<feature type="transmembrane region" description="Helical" evidence="7">
    <location>
        <begin position="230"/>
        <end position="251"/>
    </location>
</feature>
<comment type="subcellular location">
    <subcellularLocation>
        <location evidence="1">Cell membrane</location>
        <topology evidence="1">Multi-pass membrane protein</topology>
    </subcellularLocation>
</comment>
<evidence type="ECO:0000256" key="7">
    <source>
        <dbReference type="SAM" id="Phobius"/>
    </source>
</evidence>
<organism evidence="8 9">
    <name type="scientific">Microbacterium hydrocarbonoxydans</name>
    <dbReference type="NCBI Taxonomy" id="273678"/>
    <lineage>
        <taxon>Bacteria</taxon>
        <taxon>Bacillati</taxon>
        <taxon>Actinomycetota</taxon>
        <taxon>Actinomycetes</taxon>
        <taxon>Micrococcales</taxon>
        <taxon>Microbacteriaceae</taxon>
        <taxon>Microbacterium</taxon>
    </lineage>
</organism>
<dbReference type="AlphaFoldDB" id="A0A0M2HJF2"/>
<gene>
    <name evidence="8" type="ORF">RS84_03512</name>
</gene>
<dbReference type="RefSeq" id="WP_045258981.1">
    <property type="nucleotide sequence ID" value="NZ_JYJB01000010.1"/>
</dbReference>
<dbReference type="GO" id="GO:0005886">
    <property type="term" value="C:plasma membrane"/>
    <property type="evidence" value="ECO:0007669"/>
    <property type="project" value="UniProtKB-SubCell"/>
</dbReference>